<evidence type="ECO:0000313" key="4">
    <source>
        <dbReference type="Proteomes" id="UP001497602"/>
    </source>
</evidence>
<dbReference type="PROSITE" id="PS50975">
    <property type="entry name" value="ATP_GRASP"/>
    <property type="match status" value="1"/>
</dbReference>
<dbReference type="InterPro" id="IPR011761">
    <property type="entry name" value="ATP-grasp"/>
</dbReference>
<evidence type="ECO:0000256" key="1">
    <source>
        <dbReference type="PROSITE-ProRule" id="PRU00409"/>
    </source>
</evidence>
<dbReference type="PANTHER" id="PTHR21621:SF0">
    <property type="entry name" value="BETA-CITRYLGLUTAMATE SYNTHASE B-RELATED"/>
    <property type="match status" value="1"/>
</dbReference>
<proteinExistence type="predicted"/>
<dbReference type="RefSeq" id="WP_348736792.1">
    <property type="nucleotide sequence ID" value="NZ_CAXJRC010000003.1"/>
</dbReference>
<dbReference type="EMBL" id="CAXJRC010000003">
    <property type="protein sequence ID" value="CAL2105027.1"/>
    <property type="molecule type" value="Genomic_DNA"/>
</dbReference>
<dbReference type="SUPFAM" id="SSF56059">
    <property type="entry name" value="Glutathione synthetase ATP-binding domain-like"/>
    <property type="match status" value="1"/>
</dbReference>
<dbReference type="PANTHER" id="PTHR21621">
    <property type="entry name" value="RIBOSOMAL PROTEIN S6 MODIFICATION PROTEIN"/>
    <property type="match status" value="1"/>
</dbReference>
<organism evidence="3 4">
    <name type="scientific">Tenacibaculum vairaonense</name>
    <dbReference type="NCBI Taxonomy" id="3137860"/>
    <lineage>
        <taxon>Bacteria</taxon>
        <taxon>Pseudomonadati</taxon>
        <taxon>Bacteroidota</taxon>
        <taxon>Flavobacteriia</taxon>
        <taxon>Flavobacteriales</taxon>
        <taxon>Flavobacteriaceae</taxon>
        <taxon>Tenacibaculum</taxon>
    </lineage>
</organism>
<comment type="caution">
    <text evidence="3">The sequence shown here is derived from an EMBL/GenBank/DDBJ whole genome shotgun (WGS) entry which is preliminary data.</text>
</comment>
<keyword evidence="4" id="KW-1185">Reference proteome</keyword>
<sequence length="307" mass="35002">MKTSKVLLCGIPSEAPIAKVKNALINKGAEVVIFNQRQIEDIQINWKFKNQKPTGELHIANCSYNLNSFDSVYSRFMSETNIPEVKDKNQNFQEHSRNVHESLYQWLEVTDSKVVNRHSKMFSNSSKPYQAQIIKRYGLKTPNTLITNTPTEAIAFHQKHGAIIYKSISGVRSIVKEFDPLDTERLEKIRFCPVQFQKKLSGFDVRVHVIDKEVVATKINTTGVDYRYARKDGGTTELETFAIPETIKNACINVSAALQLDFSGIDLRFTDEGDVYCFEVNPMPGYSYYESHTGQKISHVLADYLMN</sequence>
<protein>
    <submittedName>
        <fullName evidence="3">RimK-like ATP-grasp domain-containing protein</fullName>
    </submittedName>
</protein>
<dbReference type="InterPro" id="IPR013651">
    <property type="entry name" value="ATP-grasp_RimK-type"/>
</dbReference>
<dbReference type="Pfam" id="PF08443">
    <property type="entry name" value="RimK"/>
    <property type="match status" value="1"/>
</dbReference>
<feature type="domain" description="ATP-grasp" evidence="2">
    <location>
        <begin position="131"/>
        <end position="306"/>
    </location>
</feature>
<accession>A0ABP1F9H8</accession>
<evidence type="ECO:0000313" key="3">
    <source>
        <dbReference type="EMBL" id="CAL2105027.1"/>
    </source>
</evidence>
<evidence type="ECO:0000259" key="2">
    <source>
        <dbReference type="PROSITE" id="PS50975"/>
    </source>
</evidence>
<gene>
    <name evidence="3" type="ORF">T190115A13A_120022</name>
</gene>
<keyword evidence="1" id="KW-0547">Nucleotide-binding</keyword>
<dbReference type="Proteomes" id="UP001497602">
    <property type="component" value="Unassembled WGS sequence"/>
</dbReference>
<name>A0ABP1F9H8_9FLAO</name>
<reference evidence="3 4" key="1">
    <citation type="submission" date="2024-05" db="EMBL/GenBank/DDBJ databases">
        <authorList>
            <person name="Duchaud E."/>
        </authorList>
    </citation>
    <scope>NUCLEOTIDE SEQUENCE [LARGE SCALE GENOMIC DNA]</scope>
    <source>
        <strain evidence="3">Ena-SAMPLE-TAB-13-05-2024-13:56:06:370-140305</strain>
    </source>
</reference>
<dbReference type="Gene3D" id="3.30.470.20">
    <property type="entry name" value="ATP-grasp fold, B domain"/>
    <property type="match status" value="1"/>
</dbReference>
<keyword evidence="1" id="KW-0067">ATP-binding</keyword>